<keyword evidence="5" id="KW-0539">Nucleus</keyword>
<dbReference type="Pfam" id="PF00170">
    <property type="entry name" value="bZIP_1"/>
    <property type="match status" value="1"/>
</dbReference>
<evidence type="ECO:0000256" key="4">
    <source>
        <dbReference type="ARBA" id="ARBA00023163"/>
    </source>
</evidence>
<dbReference type="Gene3D" id="1.20.5.170">
    <property type="match status" value="1"/>
</dbReference>
<sequence>MASSSGGSSGSGNGGRRSSGSEEDQEAERKRRRMQSNRESARRSRLRKQKHLDDLTAQITRLMNHKNQIVANMNAAANLCVSLETENSILRAQMTELTHRLQYLNDIVTFVESMTAGGDFGNNGFDEEDYYPWDSPFANEY</sequence>
<feature type="region of interest" description="Disordered" evidence="6">
    <location>
        <begin position="1"/>
        <end position="52"/>
    </location>
</feature>
<dbReference type="GO" id="GO:0045893">
    <property type="term" value="P:positive regulation of DNA-templated transcription"/>
    <property type="evidence" value="ECO:0007669"/>
    <property type="project" value="TreeGrafter"/>
</dbReference>
<gene>
    <name evidence="9" type="primary">LOC111005751</name>
</gene>
<evidence type="ECO:0000313" key="9">
    <source>
        <dbReference type="RefSeq" id="XP_022133066.1"/>
    </source>
</evidence>
<dbReference type="OrthoDB" id="1719986at2759"/>
<keyword evidence="3" id="KW-0238">DNA-binding</keyword>
<proteinExistence type="predicted"/>
<dbReference type="GO" id="GO:0046982">
    <property type="term" value="F:protein heterodimerization activity"/>
    <property type="evidence" value="ECO:0007669"/>
    <property type="project" value="UniProtKB-ARBA"/>
</dbReference>
<dbReference type="AlphaFoldDB" id="A0A6J1BTZ6"/>
<dbReference type="SMART" id="SM00338">
    <property type="entry name" value="BRLZ"/>
    <property type="match status" value="1"/>
</dbReference>
<dbReference type="PANTHER" id="PTHR45764:SF68">
    <property type="entry name" value="BZIP DOMAIN-CONTAINING PROTEIN"/>
    <property type="match status" value="1"/>
</dbReference>
<name>A0A6J1BTZ6_MOMCH</name>
<evidence type="ECO:0000256" key="6">
    <source>
        <dbReference type="SAM" id="MobiDB-lite"/>
    </source>
</evidence>
<dbReference type="FunFam" id="1.20.5.170:FF:000020">
    <property type="entry name" value="BZIP transcription factor"/>
    <property type="match status" value="1"/>
</dbReference>
<evidence type="ECO:0000259" key="7">
    <source>
        <dbReference type="PROSITE" id="PS50217"/>
    </source>
</evidence>
<evidence type="ECO:0000256" key="1">
    <source>
        <dbReference type="ARBA" id="ARBA00004123"/>
    </source>
</evidence>
<dbReference type="PANTHER" id="PTHR45764">
    <property type="entry name" value="BZIP TRANSCRIPTION FACTOR 44"/>
    <property type="match status" value="1"/>
</dbReference>
<dbReference type="CDD" id="cd14702">
    <property type="entry name" value="bZIP_plant_GBF1"/>
    <property type="match status" value="1"/>
</dbReference>
<evidence type="ECO:0000256" key="3">
    <source>
        <dbReference type="ARBA" id="ARBA00023125"/>
    </source>
</evidence>
<evidence type="ECO:0000256" key="2">
    <source>
        <dbReference type="ARBA" id="ARBA00023015"/>
    </source>
</evidence>
<feature type="compositionally biased region" description="Gly residues" evidence="6">
    <location>
        <begin position="7"/>
        <end position="17"/>
    </location>
</feature>
<dbReference type="GO" id="GO:0005634">
    <property type="term" value="C:nucleus"/>
    <property type="evidence" value="ECO:0007669"/>
    <property type="project" value="UniProtKB-SubCell"/>
</dbReference>
<dbReference type="GO" id="GO:0003700">
    <property type="term" value="F:DNA-binding transcription factor activity"/>
    <property type="evidence" value="ECO:0007669"/>
    <property type="project" value="InterPro"/>
</dbReference>
<dbReference type="GO" id="GO:0000976">
    <property type="term" value="F:transcription cis-regulatory region binding"/>
    <property type="evidence" value="ECO:0007669"/>
    <property type="project" value="TreeGrafter"/>
</dbReference>
<dbReference type="PROSITE" id="PS00036">
    <property type="entry name" value="BZIP_BASIC"/>
    <property type="match status" value="1"/>
</dbReference>
<evidence type="ECO:0000256" key="5">
    <source>
        <dbReference type="ARBA" id="ARBA00023242"/>
    </source>
</evidence>
<dbReference type="Proteomes" id="UP000504603">
    <property type="component" value="Unplaced"/>
</dbReference>
<dbReference type="InterPro" id="IPR046347">
    <property type="entry name" value="bZIP_sf"/>
</dbReference>
<keyword evidence="2" id="KW-0805">Transcription regulation</keyword>
<dbReference type="PROSITE" id="PS50217">
    <property type="entry name" value="BZIP"/>
    <property type="match status" value="1"/>
</dbReference>
<dbReference type="GeneID" id="111005751"/>
<dbReference type="InterPro" id="IPR004827">
    <property type="entry name" value="bZIP"/>
</dbReference>
<keyword evidence="4" id="KW-0804">Transcription</keyword>
<feature type="domain" description="BZIP" evidence="7">
    <location>
        <begin position="27"/>
        <end position="69"/>
    </location>
</feature>
<organism evidence="8 9">
    <name type="scientific">Momordica charantia</name>
    <name type="common">Bitter gourd</name>
    <name type="synonym">Balsam pear</name>
    <dbReference type="NCBI Taxonomy" id="3673"/>
    <lineage>
        <taxon>Eukaryota</taxon>
        <taxon>Viridiplantae</taxon>
        <taxon>Streptophyta</taxon>
        <taxon>Embryophyta</taxon>
        <taxon>Tracheophyta</taxon>
        <taxon>Spermatophyta</taxon>
        <taxon>Magnoliopsida</taxon>
        <taxon>eudicotyledons</taxon>
        <taxon>Gunneridae</taxon>
        <taxon>Pentapetalae</taxon>
        <taxon>rosids</taxon>
        <taxon>fabids</taxon>
        <taxon>Cucurbitales</taxon>
        <taxon>Cucurbitaceae</taxon>
        <taxon>Momordiceae</taxon>
        <taxon>Momordica</taxon>
    </lineage>
</organism>
<accession>A0A6J1BTZ6</accession>
<protein>
    <submittedName>
        <fullName evidence="9">BZIP transcription factor 44-like</fullName>
    </submittedName>
</protein>
<reference evidence="9" key="1">
    <citation type="submission" date="2025-08" db="UniProtKB">
        <authorList>
            <consortium name="RefSeq"/>
        </authorList>
    </citation>
    <scope>IDENTIFICATION</scope>
    <source>
        <strain evidence="9">OHB3-1</strain>
    </source>
</reference>
<comment type="subcellular location">
    <subcellularLocation>
        <location evidence="1">Nucleus</location>
    </subcellularLocation>
</comment>
<evidence type="ECO:0000313" key="8">
    <source>
        <dbReference type="Proteomes" id="UP000504603"/>
    </source>
</evidence>
<dbReference type="InterPro" id="IPR045314">
    <property type="entry name" value="bZIP_plant_GBF1"/>
</dbReference>
<dbReference type="KEGG" id="mcha:111005751"/>
<keyword evidence="8" id="KW-1185">Reference proteome</keyword>
<dbReference type="SUPFAM" id="SSF57959">
    <property type="entry name" value="Leucine zipper domain"/>
    <property type="match status" value="1"/>
</dbReference>
<dbReference type="RefSeq" id="XP_022133066.1">
    <property type="nucleotide sequence ID" value="XM_022277374.1"/>
</dbReference>